<evidence type="ECO:0000313" key="2">
    <source>
        <dbReference type="Proteomes" id="UP001165960"/>
    </source>
</evidence>
<protein>
    <submittedName>
        <fullName evidence="1">Uncharacterized protein</fullName>
    </submittedName>
</protein>
<name>A0ACC2UJX5_9FUNG</name>
<sequence>MMPAVAIIVRIDNLLPLKTRAQGQDLNPEPKFLRAAGLMDQEPARLCLSDIEPLQADTENVGLCSETGQTK</sequence>
<gene>
    <name evidence="1" type="ORF">DSO57_1038339</name>
</gene>
<evidence type="ECO:0000313" key="1">
    <source>
        <dbReference type="EMBL" id="KAJ9086941.1"/>
    </source>
</evidence>
<dbReference type="Proteomes" id="UP001165960">
    <property type="component" value="Unassembled WGS sequence"/>
</dbReference>
<proteinExistence type="predicted"/>
<accession>A0ACC2UJX5</accession>
<keyword evidence="2" id="KW-1185">Reference proteome</keyword>
<dbReference type="EMBL" id="QTSX02000475">
    <property type="protein sequence ID" value="KAJ9086941.1"/>
    <property type="molecule type" value="Genomic_DNA"/>
</dbReference>
<organism evidence="1 2">
    <name type="scientific">Entomophthora muscae</name>
    <dbReference type="NCBI Taxonomy" id="34485"/>
    <lineage>
        <taxon>Eukaryota</taxon>
        <taxon>Fungi</taxon>
        <taxon>Fungi incertae sedis</taxon>
        <taxon>Zoopagomycota</taxon>
        <taxon>Entomophthoromycotina</taxon>
        <taxon>Entomophthoromycetes</taxon>
        <taxon>Entomophthorales</taxon>
        <taxon>Entomophthoraceae</taxon>
        <taxon>Entomophthora</taxon>
    </lineage>
</organism>
<reference evidence="1" key="1">
    <citation type="submission" date="2022-04" db="EMBL/GenBank/DDBJ databases">
        <title>Genome of the entomopathogenic fungus Entomophthora muscae.</title>
        <authorList>
            <person name="Elya C."/>
            <person name="Lovett B.R."/>
            <person name="Lee E."/>
            <person name="Macias A.M."/>
            <person name="Hajek A.E."/>
            <person name="De Bivort B.L."/>
            <person name="Kasson M.T."/>
            <person name="De Fine Licht H.H."/>
            <person name="Stajich J.E."/>
        </authorList>
    </citation>
    <scope>NUCLEOTIDE SEQUENCE</scope>
    <source>
        <strain evidence="1">Berkeley</strain>
    </source>
</reference>
<comment type="caution">
    <text evidence="1">The sequence shown here is derived from an EMBL/GenBank/DDBJ whole genome shotgun (WGS) entry which is preliminary data.</text>
</comment>